<evidence type="ECO:0000313" key="15">
    <source>
        <dbReference type="EMBL" id="GGF85797.1"/>
    </source>
</evidence>
<dbReference type="CDD" id="cd00038">
    <property type="entry name" value="CAP_ED"/>
    <property type="match status" value="1"/>
</dbReference>
<gene>
    <name evidence="15" type="ORF">GCM10010960_04790</name>
</gene>
<dbReference type="Pfam" id="PF13545">
    <property type="entry name" value="HTH_Crp_2"/>
    <property type="match status" value="1"/>
</dbReference>
<dbReference type="SMART" id="SM00100">
    <property type="entry name" value="cNMP"/>
    <property type="match status" value="1"/>
</dbReference>
<dbReference type="Gene3D" id="1.10.10.10">
    <property type="entry name" value="Winged helix-like DNA-binding domain superfamily/Winged helix DNA-binding domain"/>
    <property type="match status" value="1"/>
</dbReference>
<keyword evidence="10" id="KW-0010">Activator</keyword>
<dbReference type="FunFam" id="1.10.10.10:FF:000028">
    <property type="entry name" value="Fumarate/nitrate reduction transcriptional regulator Fnr"/>
    <property type="match status" value="1"/>
</dbReference>
<organism evidence="15 16">
    <name type="scientific">Arenimonas maotaiensis</name>
    <dbReference type="NCBI Taxonomy" id="1446479"/>
    <lineage>
        <taxon>Bacteria</taxon>
        <taxon>Pseudomonadati</taxon>
        <taxon>Pseudomonadota</taxon>
        <taxon>Gammaproteobacteria</taxon>
        <taxon>Lysobacterales</taxon>
        <taxon>Lysobacteraceae</taxon>
        <taxon>Arenimonas</taxon>
    </lineage>
</organism>
<dbReference type="Gene3D" id="2.60.120.10">
    <property type="entry name" value="Jelly Rolls"/>
    <property type="match status" value="1"/>
</dbReference>
<keyword evidence="11" id="KW-0804">Transcription</keyword>
<dbReference type="CDD" id="cd00092">
    <property type="entry name" value="HTH_CRP"/>
    <property type="match status" value="1"/>
</dbReference>
<proteinExistence type="predicted"/>
<evidence type="ECO:0000313" key="16">
    <source>
        <dbReference type="Proteomes" id="UP000632858"/>
    </source>
</evidence>
<dbReference type="GO" id="GO:0003677">
    <property type="term" value="F:DNA binding"/>
    <property type="evidence" value="ECO:0007669"/>
    <property type="project" value="UniProtKB-KW"/>
</dbReference>
<keyword evidence="9" id="KW-0238">DNA-binding</keyword>
<evidence type="ECO:0000256" key="6">
    <source>
        <dbReference type="ARBA" id="ARBA00022636"/>
    </source>
</evidence>
<protein>
    <recommendedName>
        <fullName evidence="3">CRP-like protein Clp</fullName>
    </recommendedName>
    <alternativeName>
        <fullName evidence="12">Catabolite activation-like protein</fullName>
    </alternativeName>
</protein>
<dbReference type="PRINTS" id="PR00034">
    <property type="entry name" value="HTHCRP"/>
</dbReference>
<dbReference type="GO" id="GO:0005829">
    <property type="term" value="C:cytosol"/>
    <property type="evidence" value="ECO:0007669"/>
    <property type="project" value="TreeGrafter"/>
</dbReference>
<evidence type="ECO:0000256" key="10">
    <source>
        <dbReference type="ARBA" id="ARBA00023159"/>
    </source>
</evidence>
<evidence type="ECO:0000259" key="13">
    <source>
        <dbReference type="PROSITE" id="PS50042"/>
    </source>
</evidence>
<reference evidence="15" key="1">
    <citation type="journal article" date="2014" name="Int. J. Syst. Evol. Microbiol.">
        <title>Complete genome sequence of Corynebacterium casei LMG S-19264T (=DSM 44701T), isolated from a smear-ripened cheese.</title>
        <authorList>
            <consortium name="US DOE Joint Genome Institute (JGI-PGF)"/>
            <person name="Walter F."/>
            <person name="Albersmeier A."/>
            <person name="Kalinowski J."/>
            <person name="Ruckert C."/>
        </authorList>
    </citation>
    <scope>NUCLEOTIDE SEQUENCE</scope>
    <source>
        <strain evidence="15">CGMCC 1.12726</strain>
    </source>
</reference>
<comment type="subcellular location">
    <subcellularLocation>
        <location evidence="1">Cytoplasm</location>
    </subcellularLocation>
</comment>
<evidence type="ECO:0000256" key="5">
    <source>
        <dbReference type="ARBA" id="ARBA00022533"/>
    </source>
</evidence>
<evidence type="ECO:0000256" key="2">
    <source>
        <dbReference type="ARBA" id="ARBA00011738"/>
    </source>
</evidence>
<dbReference type="SMART" id="SM00419">
    <property type="entry name" value="HTH_CRP"/>
    <property type="match status" value="1"/>
</dbReference>
<dbReference type="Proteomes" id="UP000632858">
    <property type="component" value="Unassembled WGS sequence"/>
</dbReference>
<dbReference type="InterPro" id="IPR018490">
    <property type="entry name" value="cNMP-bd_dom_sf"/>
</dbReference>
<evidence type="ECO:0000259" key="14">
    <source>
        <dbReference type="PROSITE" id="PS51063"/>
    </source>
</evidence>
<dbReference type="PANTHER" id="PTHR24567:SF75">
    <property type="entry name" value="FUMARATE AND NITRATE REDUCTION REGULATORY PROTEIN"/>
    <property type="match status" value="1"/>
</dbReference>
<keyword evidence="8" id="KW-0843">Virulence</keyword>
<evidence type="ECO:0000256" key="12">
    <source>
        <dbReference type="ARBA" id="ARBA00031697"/>
    </source>
</evidence>
<dbReference type="PROSITE" id="PS50042">
    <property type="entry name" value="CNMP_BINDING_3"/>
    <property type="match status" value="1"/>
</dbReference>
<dbReference type="SUPFAM" id="SSF51206">
    <property type="entry name" value="cAMP-binding domain-like"/>
    <property type="match status" value="1"/>
</dbReference>
<dbReference type="InterPro" id="IPR000595">
    <property type="entry name" value="cNMP-bd_dom"/>
</dbReference>
<reference evidence="15" key="2">
    <citation type="submission" date="2020-09" db="EMBL/GenBank/DDBJ databases">
        <authorList>
            <person name="Sun Q."/>
            <person name="Zhou Y."/>
        </authorList>
    </citation>
    <scope>NUCLEOTIDE SEQUENCE</scope>
    <source>
        <strain evidence="15">CGMCC 1.12726</strain>
    </source>
</reference>
<dbReference type="SUPFAM" id="SSF46785">
    <property type="entry name" value="Winged helix' DNA-binding domain"/>
    <property type="match status" value="1"/>
</dbReference>
<dbReference type="InterPro" id="IPR012318">
    <property type="entry name" value="HTH_CRP"/>
</dbReference>
<dbReference type="GO" id="GO:0003700">
    <property type="term" value="F:DNA-binding transcription factor activity"/>
    <property type="evidence" value="ECO:0007669"/>
    <property type="project" value="TreeGrafter"/>
</dbReference>
<dbReference type="NCBIfam" id="NF008365">
    <property type="entry name" value="PRK11161.1"/>
    <property type="match status" value="1"/>
</dbReference>
<dbReference type="InterPro" id="IPR036388">
    <property type="entry name" value="WH-like_DNA-bd_sf"/>
</dbReference>
<sequence>MSDVVEPFKGLKGSRNDCAKCSIQVLCLPATINPDDFERLNTIVQKRRPLKRGDVLFASGQKLEHLYVAREGAFKSVVYNTEGDSQVTGFHLPGEILGLDALGTSKHTCDSVALTTADVCEIPLGDLEKVAAQVPSLQHQLLKIIGQTINRDQKHIEILSKKNAHERMSIFLHQLSERYRQLGRSGERFMIPMSREDIGSHLGLVIETVSRTLSKMQEDGLIEVNGREVIIRDLGRLHVLAHETAPRKSA</sequence>
<keyword evidence="7" id="KW-0805">Transcription regulation</keyword>
<keyword evidence="6" id="KW-0973">c-di-GMP</keyword>
<evidence type="ECO:0000256" key="8">
    <source>
        <dbReference type="ARBA" id="ARBA00023026"/>
    </source>
</evidence>
<evidence type="ECO:0000256" key="9">
    <source>
        <dbReference type="ARBA" id="ARBA00023125"/>
    </source>
</evidence>
<evidence type="ECO:0000256" key="11">
    <source>
        <dbReference type="ARBA" id="ARBA00023163"/>
    </source>
</evidence>
<name>A0A917CE28_9GAMM</name>
<dbReference type="PROSITE" id="PS51063">
    <property type="entry name" value="HTH_CRP_2"/>
    <property type="match status" value="1"/>
</dbReference>
<evidence type="ECO:0000256" key="1">
    <source>
        <dbReference type="ARBA" id="ARBA00004496"/>
    </source>
</evidence>
<dbReference type="InterPro" id="IPR050397">
    <property type="entry name" value="Env_Response_Regulators"/>
</dbReference>
<dbReference type="InterPro" id="IPR036390">
    <property type="entry name" value="WH_DNA-bd_sf"/>
</dbReference>
<keyword evidence="16" id="KW-1185">Reference proteome</keyword>
<dbReference type="AlphaFoldDB" id="A0A917CE28"/>
<evidence type="ECO:0000256" key="7">
    <source>
        <dbReference type="ARBA" id="ARBA00023015"/>
    </source>
</evidence>
<comment type="subunit">
    <text evidence="2">Homodimer.</text>
</comment>
<dbReference type="InterPro" id="IPR014710">
    <property type="entry name" value="RmlC-like_jellyroll"/>
</dbReference>
<dbReference type="Pfam" id="PF00027">
    <property type="entry name" value="cNMP_binding"/>
    <property type="match status" value="1"/>
</dbReference>
<evidence type="ECO:0000256" key="3">
    <source>
        <dbReference type="ARBA" id="ARBA00020769"/>
    </source>
</evidence>
<feature type="domain" description="Cyclic nucleotide-binding" evidence="13">
    <location>
        <begin position="28"/>
        <end position="102"/>
    </location>
</feature>
<keyword evidence="4" id="KW-0678">Repressor</keyword>
<dbReference type="GO" id="GO:0003824">
    <property type="term" value="F:catalytic activity"/>
    <property type="evidence" value="ECO:0007669"/>
    <property type="project" value="UniProtKB-KW"/>
</dbReference>
<dbReference type="RefSeq" id="WP_188447358.1">
    <property type="nucleotide sequence ID" value="NZ_BMFO01000001.1"/>
</dbReference>
<evidence type="ECO:0000256" key="4">
    <source>
        <dbReference type="ARBA" id="ARBA00022491"/>
    </source>
</evidence>
<accession>A0A917CE28</accession>
<comment type="caution">
    <text evidence="15">The sequence shown here is derived from an EMBL/GenBank/DDBJ whole genome shotgun (WGS) entry which is preliminary data.</text>
</comment>
<feature type="domain" description="HTH crp-type" evidence="14">
    <location>
        <begin position="162"/>
        <end position="235"/>
    </location>
</feature>
<dbReference type="PANTHER" id="PTHR24567">
    <property type="entry name" value="CRP FAMILY TRANSCRIPTIONAL REGULATORY PROTEIN"/>
    <property type="match status" value="1"/>
</dbReference>
<dbReference type="EMBL" id="BMFO01000001">
    <property type="protein sequence ID" value="GGF85797.1"/>
    <property type="molecule type" value="Genomic_DNA"/>
</dbReference>
<keyword evidence="5" id="KW-0021">Allosteric enzyme</keyword>